<sequence length="175" mass="18411">MLAVARDELPRDAALPGGLAYEQKADGYRALLFAGPGRAHLQSRNGSDLTPAFPDLAAAARALPGVTVLDGECVVASGGRLDFSALQSRARRRGAGARTAAVEHPAHLVVFDILELAGRSLLSEPYHSRRDTLVSLFERGVLAGRFSLCPATTDRDTALAWLAPAWGAVGIEGVL</sequence>
<organism evidence="4 5">
    <name type="scientific">Streptomyces fragilis</name>
    <dbReference type="NCBI Taxonomy" id="67301"/>
    <lineage>
        <taxon>Bacteria</taxon>
        <taxon>Bacillati</taxon>
        <taxon>Actinomycetota</taxon>
        <taxon>Actinomycetes</taxon>
        <taxon>Kitasatosporales</taxon>
        <taxon>Streptomycetaceae</taxon>
        <taxon>Streptomyces</taxon>
    </lineage>
</organism>
<dbReference type="SUPFAM" id="SSF56091">
    <property type="entry name" value="DNA ligase/mRNA capping enzyme, catalytic domain"/>
    <property type="match status" value="1"/>
</dbReference>
<evidence type="ECO:0000313" key="4">
    <source>
        <dbReference type="EMBL" id="MEU3558257.1"/>
    </source>
</evidence>
<dbReference type="PANTHER" id="PTHR45674:SF4">
    <property type="entry name" value="DNA LIGASE 1"/>
    <property type="match status" value="1"/>
</dbReference>
<dbReference type="EMBL" id="JBEZUR010000092">
    <property type="protein sequence ID" value="MEU3558257.1"/>
    <property type="molecule type" value="Genomic_DNA"/>
</dbReference>
<evidence type="ECO:0000259" key="3">
    <source>
        <dbReference type="Pfam" id="PF01068"/>
    </source>
</evidence>
<proteinExistence type="inferred from homology"/>
<gene>
    <name evidence="4" type="ORF">AB0E65_29220</name>
</gene>
<comment type="similarity">
    <text evidence="1">Belongs to the ATP-dependent DNA ligase family.</text>
</comment>
<keyword evidence="5" id="KW-1185">Reference proteome</keyword>
<reference evidence="4 5" key="1">
    <citation type="submission" date="2024-06" db="EMBL/GenBank/DDBJ databases">
        <title>The Natural Products Discovery Center: Release of the First 8490 Sequenced Strains for Exploring Actinobacteria Biosynthetic Diversity.</title>
        <authorList>
            <person name="Kalkreuter E."/>
            <person name="Kautsar S.A."/>
            <person name="Yang D."/>
            <person name="Bader C.D."/>
            <person name="Teijaro C.N."/>
            <person name="Fluegel L."/>
            <person name="Davis C.M."/>
            <person name="Simpson J.R."/>
            <person name="Lauterbach L."/>
            <person name="Steele A.D."/>
            <person name="Gui C."/>
            <person name="Meng S."/>
            <person name="Li G."/>
            <person name="Viehrig K."/>
            <person name="Ye F."/>
            <person name="Su P."/>
            <person name="Kiefer A.F."/>
            <person name="Nichols A."/>
            <person name="Cepeda A.J."/>
            <person name="Yan W."/>
            <person name="Fan B."/>
            <person name="Jiang Y."/>
            <person name="Adhikari A."/>
            <person name="Zheng C.-J."/>
            <person name="Schuster L."/>
            <person name="Cowan T.M."/>
            <person name="Smanski M.J."/>
            <person name="Chevrette M.G."/>
            <person name="De Carvalho L.P.S."/>
            <person name="Shen B."/>
        </authorList>
    </citation>
    <scope>NUCLEOTIDE SEQUENCE [LARGE SCALE GENOMIC DNA]</scope>
    <source>
        <strain evidence="4 5">NPDC038104</strain>
    </source>
</reference>
<evidence type="ECO:0000313" key="5">
    <source>
        <dbReference type="Proteomes" id="UP001550850"/>
    </source>
</evidence>
<feature type="domain" description="ATP-dependent DNA ligase family profile" evidence="3">
    <location>
        <begin position="16"/>
        <end position="163"/>
    </location>
</feature>
<accession>A0ABV2YR96</accession>
<evidence type="ECO:0000256" key="2">
    <source>
        <dbReference type="ARBA" id="ARBA00022598"/>
    </source>
</evidence>
<protein>
    <recommendedName>
        <fullName evidence="3">ATP-dependent DNA ligase family profile domain-containing protein</fullName>
    </recommendedName>
</protein>
<dbReference type="Proteomes" id="UP001550850">
    <property type="component" value="Unassembled WGS sequence"/>
</dbReference>
<name>A0ABV2YR96_9ACTN</name>
<comment type="caution">
    <text evidence="4">The sequence shown here is derived from an EMBL/GenBank/DDBJ whole genome shotgun (WGS) entry which is preliminary data.</text>
</comment>
<dbReference type="InterPro" id="IPR050191">
    <property type="entry name" value="ATP-dep_DNA_ligase"/>
</dbReference>
<dbReference type="Gene3D" id="3.30.1490.70">
    <property type="match status" value="1"/>
</dbReference>
<evidence type="ECO:0000256" key="1">
    <source>
        <dbReference type="ARBA" id="ARBA00007572"/>
    </source>
</evidence>
<dbReference type="PANTHER" id="PTHR45674">
    <property type="entry name" value="DNA LIGASE 1/3 FAMILY MEMBER"/>
    <property type="match status" value="1"/>
</dbReference>
<dbReference type="InterPro" id="IPR012310">
    <property type="entry name" value="DNA_ligase_ATP-dep_cent"/>
</dbReference>
<keyword evidence="2" id="KW-0436">Ligase</keyword>
<dbReference type="Pfam" id="PF01068">
    <property type="entry name" value="DNA_ligase_A_M"/>
    <property type="match status" value="1"/>
</dbReference>
<dbReference type="Gene3D" id="3.30.470.30">
    <property type="entry name" value="DNA ligase/mRNA capping enzyme"/>
    <property type="match status" value="1"/>
</dbReference>
<dbReference type="RefSeq" id="WP_108957152.1">
    <property type="nucleotide sequence ID" value="NZ_BEVZ01000012.1"/>
</dbReference>